<evidence type="ECO:0000256" key="2">
    <source>
        <dbReference type="ARBA" id="ARBA00023180"/>
    </source>
</evidence>
<dbReference type="GO" id="GO:0016788">
    <property type="term" value="F:hydrolase activity, acting on ester bonds"/>
    <property type="evidence" value="ECO:0007669"/>
    <property type="project" value="InterPro"/>
</dbReference>
<protein>
    <submittedName>
        <fullName evidence="4">Uncharacterized protein</fullName>
    </submittedName>
</protein>
<gene>
    <name evidence="4" type="ORF">RJ639_047535</name>
</gene>
<sequence length="264" mass="28776">MITEEVNATVPDVINTFSLNIKVREYYVRYFWIHNTGPIGCLAFILTGVRLTPDQIDGAGCAKLFNDVAQHFNRKLKGQVVVLRAQLPLAAITYVDIYIPSNTLSSANLNNMKGKERVYGEATALAAVVLWGDLGGSSSVVVRGYKGQWKSGGTMTYDFSRNSFISKSSKSLLLFHSSTTHHPIRDTTAAAAIVDEIENKSLIREGKKISAASADAMADDMRSSVVETTGGGTSSSLPPKPDKKRSPRRRQCDNQSAMDLAKNQ</sequence>
<feature type="region of interest" description="Disordered" evidence="3">
    <location>
        <begin position="214"/>
        <end position="264"/>
    </location>
</feature>
<evidence type="ECO:0000313" key="4">
    <source>
        <dbReference type="EMBL" id="KAK3020986.1"/>
    </source>
</evidence>
<dbReference type="EMBL" id="JAVXUP010000785">
    <property type="protein sequence ID" value="KAK3020986.1"/>
    <property type="molecule type" value="Genomic_DNA"/>
</dbReference>
<dbReference type="Proteomes" id="UP001188597">
    <property type="component" value="Unassembled WGS sequence"/>
</dbReference>
<keyword evidence="5" id="KW-1185">Reference proteome</keyword>
<dbReference type="AlphaFoldDB" id="A0AA89B3W0"/>
<keyword evidence="2" id="KW-0325">Glycoprotein</keyword>
<accession>A0AA89B3W0</accession>
<dbReference type="PANTHER" id="PTHR22835">
    <property type="entry name" value="ZINC FINGER FYVE DOMAIN CONTAINING PROTEIN"/>
    <property type="match status" value="1"/>
</dbReference>
<dbReference type="Gene3D" id="3.40.50.1110">
    <property type="entry name" value="SGNH hydrolase"/>
    <property type="match status" value="1"/>
</dbReference>
<comment type="similarity">
    <text evidence="1">Belongs to the 'GDSL' lipolytic enzyme family.</text>
</comment>
<comment type="caution">
    <text evidence="4">The sequence shown here is derived from an EMBL/GenBank/DDBJ whole genome shotgun (WGS) entry which is preliminary data.</text>
</comment>
<dbReference type="PANTHER" id="PTHR22835:SF292">
    <property type="entry name" value="ESTERASE-LIKE ISOFORM X1"/>
    <property type="match status" value="1"/>
</dbReference>
<reference evidence="4" key="1">
    <citation type="submission" date="2022-12" db="EMBL/GenBank/DDBJ databases">
        <title>Draft genome assemblies for two species of Escallonia (Escalloniales).</title>
        <authorList>
            <person name="Chanderbali A."/>
            <person name="Dervinis C."/>
            <person name="Anghel I."/>
            <person name="Soltis D."/>
            <person name="Soltis P."/>
            <person name="Zapata F."/>
        </authorList>
    </citation>
    <scope>NUCLEOTIDE SEQUENCE</scope>
    <source>
        <strain evidence="4">UCBG64.0493</strain>
        <tissue evidence="4">Leaf</tissue>
    </source>
</reference>
<evidence type="ECO:0000256" key="1">
    <source>
        <dbReference type="ARBA" id="ARBA00008668"/>
    </source>
</evidence>
<dbReference type="InterPro" id="IPR001087">
    <property type="entry name" value="GDSL"/>
</dbReference>
<dbReference type="Pfam" id="PF00657">
    <property type="entry name" value="Lipase_GDSL"/>
    <property type="match status" value="1"/>
</dbReference>
<evidence type="ECO:0000256" key="3">
    <source>
        <dbReference type="SAM" id="MobiDB-lite"/>
    </source>
</evidence>
<feature type="non-terminal residue" evidence="4">
    <location>
        <position position="264"/>
    </location>
</feature>
<dbReference type="InterPro" id="IPR036514">
    <property type="entry name" value="SGNH_hydro_sf"/>
</dbReference>
<organism evidence="4 5">
    <name type="scientific">Escallonia herrerae</name>
    <dbReference type="NCBI Taxonomy" id="1293975"/>
    <lineage>
        <taxon>Eukaryota</taxon>
        <taxon>Viridiplantae</taxon>
        <taxon>Streptophyta</taxon>
        <taxon>Embryophyta</taxon>
        <taxon>Tracheophyta</taxon>
        <taxon>Spermatophyta</taxon>
        <taxon>Magnoliopsida</taxon>
        <taxon>eudicotyledons</taxon>
        <taxon>Gunneridae</taxon>
        <taxon>Pentapetalae</taxon>
        <taxon>asterids</taxon>
        <taxon>campanulids</taxon>
        <taxon>Escalloniales</taxon>
        <taxon>Escalloniaceae</taxon>
        <taxon>Escallonia</taxon>
    </lineage>
</organism>
<name>A0AA89B3W0_9ASTE</name>
<evidence type="ECO:0000313" key="5">
    <source>
        <dbReference type="Proteomes" id="UP001188597"/>
    </source>
</evidence>
<proteinExistence type="inferred from homology"/>
<feature type="compositionally biased region" description="Polar residues" evidence="3">
    <location>
        <begin position="253"/>
        <end position="264"/>
    </location>
</feature>